<keyword evidence="3" id="KW-1185">Reference proteome</keyword>
<organism evidence="2 3">
    <name type="scientific">Archangium minus</name>
    <dbReference type="NCBI Taxonomy" id="83450"/>
    <lineage>
        <taxon>Bacteria</taxon>
        <taxon>Pseudomonadati</taxon>
        <taxon>Myxococcota</taxon>
        <taxon>Myxococcia</taxon>
        <taxon>Myxococcales</taxon>
        <taxon>Cystobacterineae</taxon>
        <taxon>Archangiaceae</taxon>
        <taxon>Archangium</taxon>
    </lineage>
</organism>
<name>A0ABY9X0V4_9BACT</name>
<reference evidence="2 3" key="1">
    <citation type="submission" date="2019-08" db="EMBL/GenBank/DDBJ databases">
        <title>Archangium and Cystobacter genomes.</title>
        <authorList>
            <person name="Chen I.-C.K."/>
            <person name="Wielgoss S."/>
        </authorList>
    </citation>
    <scope>NUCLEOTIDE SEQUENCE [LARGE SCALE GENOMIC DNA]</scope>
    <source>
        <strain evidence="2 3">Cbm 6</strain>
    </source>
</reference>
<evidence type="ECO:0000313" key="2">
    <source>
        <dbReference type="EMBL" id="WNG49032.1"/>
    </source>
</evidence>
<dbReference type="EMBL" id="CP043494">
    <property type="protein sequence ID" value="WNG49032.1"/>
    <property type="molecule type" value="Genomic_DNA"/>
</dbReference>
<accession>A0ABY9X0V4</accession>
<gene>
    <name evidence="2" type="ORF">F0U60_36635</name>
</gene>
<dbReference type="RefSeq" id="WP_395806702.1">
    <property type="nucleotide sequence ID" value="NZ_CP043494.1"/>
</dbReference>
<sequence length="70" mass="8164">MADKKDPNYAERIEHVQATHPDPWPGIKGRSEERETDLPTGTKREDQASVTEAQRKLEHEMHDEKEPTRE</sequence>
<evidence type="ECO:0000313" key="3">
    <source>
        <dbReference type="Proteomes" id="UP001611383"/>
    </source>
</evidence>
<feature type="compositionally biased region" description="Basic and acidic residues" evidence="1">
    <location>
        <begin position="29"/>
        <end position="70"/>
    </location>
</feature>
<feature type="region of interest" description="Disordered" evidence="1">
    <location>
        <begin position="1"/>
        <end position="70"/>
    </location>
</feature>
<proteinExistence type="predicted"/>
<evidence type="ECO:0000256" key="1">
    <source>
        <dbReference type="SAM" id="MobiDB-lite"/>
    </source>
</evidence>
<dbReference type="Proteomes" id="UP001611383">
    <property type="component" value="Chromosome"/>
</dbReference>
<protein>
    <submittedName>
        <fullName evidence="2">Uncharacterized protein</fullName>
    </submittedName>
</protein>
<feature type="compositionally biased region" description="Basic and acidic residues" evidence="1">
    <location>
        <begin position="1"/>
        <end position="17"/>
    </location>
</feature>